<evidence type="ECO:0000313" key="2">
    <source>
        <dbReference type="EnsemblPlants" id="PNT70721"/>
    </source>
</evidence>
<reference evidence="2" key="3">
    <citation type="submission" date="2018-08" db="UniProtKB">
        <authorList>
            <consortium name="EnsemblPlants"/>
        </authorList>
    </citation>
    <scope>IDENTIFICATION</scope>
    <source>
        <strain evidence="2">cv. Bd21</strain>
    </source>
</reference>
<dbReference type="EMBL" id="CM000881">
    <property type="protein sequence ID" value="PNT70721.1"/>
    <property type="molecule type" value="Genomic_DNA"/>
</dbReference>
<dbReference type="Gramene" id="PNT70721">
    <property type="protein sequence ID" value="PNT70721"/>
    <property type="gene ID" value="BRADI_2g16785v3"/>
</dbReference>
<organism evidence="1">
    <name type="scientific">Brachypodium distachyon</name>
    <name type="common">Purple false brome</name>
    <name type="synonym">Trachynia distachya</name>
    <dbReference type="NCBI Taxonomy" id="15368"/>
    <lineage>
        <taxon>Eukaryota</taxon>
        <taxon>Viridiplantae</taxon>
        <taxon>Streptophyta</taxon>
        <taxon>Embryophyta</taxon>
        <taxon>Tracheophyta</taxon>
        <taxon>Spermatophyta</taxon>
        <taxon>Magnoliopsida</taxon>
        <taxon>Liliopsida</taxon>
        <taxon>Poales</taxon>
        <taxon>Poaceae</taxon>
        <taxon>BOP clade</taxon>
        <taxon>Pooideae</taxon>
        <taxon>Stipodae</taxon>
        <taxon>Brachypodieae</taxon>
        <taxon>Brachypodium</taxon>
    </lineage>
</organism>
<keyword evidence="3" id="KW-1185">Reference proteome</keyword>
<proteinExistence type="predicted"/>
<dbReference type="InParanoid" id="A0A2K2D8W6"/>
<reference evidence="1 2" key="1">
    <citation type="journal article" date="2010" name="Nature">
        <title>Genome sequencing and analysis of the model grass Brachypodium distachyon.</title>
        <authorList>
            <consortium name="International Brachypodium Initiative"/>
        </authorList>
    </citation>
    <scope>NUCLEOTIDE SEQUENCE [LARGE SCALE GENOMIC DNA]</scope>
    <source>
        <strain evidence="1 2">Bd21</strain>
    </source>
</reference>
<dbReference type="AlphaFoldDB" id="A0A2K2D8W6"/>
<dbReference type="EnsemblPlants" id="PNT70721">
    <property type="protein sequence ID" value="PNT70721"/>
    <property type="gene ID" value="BRADI_2g16785v3"/>
</dbReference>
<protein>
    <submittedName>
        <fullName evidence="1 2">Uncharacterized protein</fullName>
    </submittedName>
</protein>
<sequence length="91" mass="10015">MHVILSYSRCVKTMWIVSSASAPGVRFLLSIVNNGVIHVGFGGRPGLTNKQSRESVALTLPPEQTGKIWTEVHEMCTVWGKPPAKWPCLLL</sequence>
<reference evidence="1" key="2">
    <citation type="submission" date="2017-06" db="EMBL/GenBank/DDBJ databases">
        <title>WGS assembly of Brachypodium distachyon.</title>
        <authorList>
            <consortium name="The International Brachypodium Initiative"/>
            <person name="Lucas S."/>
            <person name="Harmon-Smith M."/>
            <person name="Lail K."/>
            <person name="Tice H."/>
            <person name="Grimwood J."/>
            <person name="Bruce D."/>
            <person name="Barry K."/>
            <person name="Shu S."/>
            <person name="Lindquist E."/>
            <person name="Wang M."/>
            <person name="Pitluck S."/>
            <person name="Vogel J.P."/>
            <person name="Garvin D.F."/>
            <person name="Mockler T.C."/>
            <person name="Schmutz J."/>
            <person name="Rokhsar D."/>
            <person name="Bevan M.W."/>
        </authorList>
    </citation>
    <scope>NUCLEOTIDE SEQUENCE</scope>
    <source>
        <strain evidence="1">Bd21</strain>
    </source>
</reference>
<gene>
    <name evidence="1" type="ORF">BRADI_2g16785v3</name>
</gene>
<accession>A0A2K2D8W6</accession>
<evidence type="ECO:0000313" key="1">
    <source>
        <dbReference type="EMBL" id="PNT70721.1"/>
    </source>
</evidence>
<dbReference type="Proteomes" id="UP000008810">
    <property type="component" value="Chromosome 2"/>
</dbReference>
<evidence type="ECO:0000313" key="3">
    <source>
        <dbReference type="Proteomes" id="UP000008810"/>
    </source>
</evidence>
<name>A0A2K2D8W6_BRADI</name>